<evidence type="ECO:0000313" key="7">
    <source>
        <dbReference type="Proteomes" id="UP000694843"/>
    </source>
</evidence>
<dbReference type="Proteomes" id="UP000694843">
    <property type="component" value="Unplaced"/>
</dbReference>
<dbReference type="OrthoDB" id="361972at2759"/>
<dbReference type="FunFam" id="3.40.50.11860:FF:000001">
    <property type="entry name" value="2-(3-amino-3-carboxypropyl)histidine synthase subunit 2"/>
    <property type="match status" value="1"/>
</dbReference>
<evidence type="ECO:0000313" key="8">
    <source>
        <dbReference type="RefSeq" id="XP_018023330.1"/>
    </source>
</evidence>
<proteinExistence type="inferred from homology"/>
<accession>A0A8B7PBF4</accession>
<dbReference type="KEGG" id="hazt:108679237"/>
<organism evidence="7 8">
    <name type="scientific">Hyalella azteca</name>
    <name type="common">Amphipod</name>
    <dbReference type="NCBI Taxonomy" id="294128"/>
    <lineage>
        <taxon>Eukaryota</taxon>
        <taxon>Metazoa</taxon>
        <taxon>Ecdysozoa</taxon>
        <taxon>Arthropoda</taxon>
        <taxon>Crustacea</taxon>
        <taxon>Multicrustacea</taxon>
        <taxon>Malacostraca</taxon>
        <taxon>Eumalacostraca</taxon>
        <taxon>Peracarida</taxon>
        <taxon>Amphipoda</taxon>
        <taxon>Senticaudata</taxon>
        <taxon>Talitrida</taxon>
        <taxon>Talitroidea</taxon>
        <taxon>Hyalellidae</taxon>
        <taxon>Hyalella</taxon>
    </lineage>
</organism>
<dbReference type="GO" id="GO:0017183">
    <property type="term" value="P:protein histidyl modification to diphthamide"/>
    <property type="evidence" value="ECO:0007669"/>
    <property type="project" value="UniProtKB-UniPathway"/>
</dbReference>
<reference evidence="8" key="1">
    <citation type="submission" date="2025-08" db="UniProtKB">
        <authorList>
            <consortium name="RefSeq"/>
        </authorList>
    </citation>
    <scope>IDENTIFICATION</scope>
    <source>
        <tissue evidence="8">Whole organism</tissue>
    </source>
</reference>
<name>A0A8B7PBF4_HYAAZ</name>
<dbReference type="GO" id="GO:0046872">
    <property type="term" value="F:metal ion binding"/>
    <property type="evidence" value="ECO:0007669"/>
    <property type="project" value="UniProtKB-KW"/>
</dbReference>
<evidence type="ECO:0000256" key="5">
    <source>
        <dbReference type="ARBA" id="ARBA00023004"/>
    </source>
</evidence>
<evidence type="ECO:0000256" key="6">
    <source>
        <dbReference type="ARBA" id="ARBA00023014"/>
    </source>
</evidence>
<dbReference type="SFLD" id="SFLDG01121">
    <property type="entry name" value="Diphthamide_biosynthesis"/>
    <property type="match status" value="1"/>
</dbReference>
<dbReference type="AlphaFoldDB" id="A0A8B7PBF4"/>
<sequence length="574" mass="63484">MSHLSNSGEESLTTNLVNDGANFNVKYKDTDLYSVYCIDQCVAWLISHAFEKVCVQFPQDCCADAPLVMLLLQEKLPEVQFSIIFNSSAAKCCVSQKDAEYRTADAVVQFGRTCLTPVARLSVLRVPAPRWRANVPSLCQGLRSFLQENQLDNDNKRIIVLYDTRCAYAMGAVEQELRPEFPNIMMSRLLISQSVSPDTITTDSTVTIDPIAAECLVDVNEKISQKRSQEWNFLCFCPSDYSLGVCNFCYGSSFGSNVRKINEIARADFLTTSVCENGESFVNISGRIFRLPNRISKDNIVFIFIGHQSPTLTSLSLKLATFPLYVIHPETGAVVTATAQKMVMQRNYKIEQIRDAQKICLLISNFSLPRYNDIVTQLSILVKKSGKKLFVQYSAHPDLPKLMNVPGIDVFVYIACPESSVIEREIDPDLYKMMATPWELEVALNPNREWKLDFETDFSELLACNDHQTSTVSNVKGVPPDTDQYSVSVSLLSNKTQSLGIAPTIEVTSESIAGALVAVPTRQVAQRLQAGRALGLLKGEVPWYGLDPTISAASDGGCVEGRKGVAGGYSQEGS</sequence>
<evidence type="ECO:0000256" key="1">
    <source>
        <dbReference type="ARBA" id="ARBA00001966"/>
    </source>
</evidence>
<keyword evidence="7" id="KW-1185">Reference proteome</keyword>
<dbReference type="OMA" id="QIWNENH"/>
<dbReference type="SFLD" id="SFLDS00032">
    <property type="entry name" value="Radical_SAM_3-amino-3-carboxyp"/>
    <property type="match status" value="1"/>
</dbReference>
<dbReference type="Gene3D" id="3.40.50.11860">
    <property type="entry name" value="Diphthamide synthesis DPH1/DPH2 domain 3"/>
    <property type="match status" value="1"/>
</dbReference>
<dbReference type="NCBIfam" id="TIGR00322">
    <property type="entry name" value="diphth2_R"/>
    <property type="match status" value="2"/>
</dbReference>
<dbReference type="GO" id="GO:0051536">
    <property type="term" value="F:iron-sulfur cluster binding"/>
    <property type="evidence" value="ECO:0007669"/>
    <property type="project" value="UniProtKB-KW"/>
</dbReference>
<gene>
    <name evidence="8" type="primary">LOC108679237</name>
</gene>
<evidence type="ECO:0000256" key="2">
    <source>
        <dbReference type="ARBA" id="ARBA00005156"/>
    </source>
</evidence>
<dbReference type="GeneID" id="108679237"/>
<dbReference type="InterPro" id="IPR042265">
    <property type="entry name" value="DPH1/DPH2_3"/>
</dbReference>
<comment type="similarity">
    <text evidence="3">Belongs to the DPH1/DPH2 family. DPH2 subfamily.</text>
</comment>
<evidence type="ECO:0000256" key="4">
    <source>
        <dbReference type="ARBA" id="ARBA00022723"/>
    </source>
</evidence>
<dbReference type="PANTHER" id="PTHR10762">
    <property type="entry name" value="DIPHTHAMIDE BIOSYNTHESIS PROTEIN"/>
    <property type="match status" value="1"/>
</dbReference>
<evidence type="ECO:0000256" key="3">
    <source>
        <dbReference type="ARBA" id="ARBA00006179"/>
    </source>
</evidence>
<dbReference type="GO" id="GO:0090560">
    <property type="term" value="F:2-(3-amino-3-carboxypropyl)histidine synthase activity"/>
    <property type="evidence" value="ECO:0007669"/>
    <property type="project" value="InterPro"/>
</dbReference>
<dbReference type="InterPro" id="IPR016435">
    <property type="entry name" value="DPH1/DPH2"/>
</dbReference>
<dbReference type="PANTHER" id="PTHR10762:SF2">
    <property type="entry name" value="2-(3-AMINO-3-CARBOXYPROPYL)HISTIDINE SYNTHASE SUBUNIT 2"/>
    <property type="match status" value="1"/>
</dbReference>
<protein>
    <submittedName>
        <fullName evidence="8">2-(3-amino-3-carboxypropyl)histidine synthase subunit 2 isoform X1</fullName>
    </submittedName>
</protein>
<keyword evidence="5" id="KW-0408">Iron</keyword>
<keyword evidence="6" id="KW-0411">Iron-sulfur</keyword>
<comment type="pathway">
    <text evidence="2">Protein modification; peptidyl-diphthamide biosynthesis.</text>
</comment>
<dbReference type="Pfam" id="PF01866">
    <property type="entry name" value="Diphthamide_syn"/>
    <property type="match status" value="2"/>
</dbReference>
<dbReference type="RefSeq" id="XP_018023330.1">
    <property type="nucleotide sequence ID" value="XM_018167841.2"/>
</dbReference>
<dbReference type="UniPathway" id="UPA00559"/>
<comment type="cofactor">
    <cofactor evidence="1">
        <name>[4Fe-4S] cluster</name>
        <dbReference type="ChEBI" id="CHEBI:49883"/>
    </cofactor>
</comment>
<dbReference type="Gene3D" id="3.40.50.11840">
    <property type="entry name" value="Diphthamide synthesis DPH1/DPH2 domain 1"/>
    <property type="match status" value="1"/>
</dbReference>
<dbReference type="InterPro" id="IPR042263">
    <property type="entry name" value="DPH1/DPH2_1"/>
</dbReference>
<keyword evidence="4" id="KW-0479">Metal-binding</keyword>